<dbReference type="GO" id="GO:0004497">
    <property type="term" value="F:monooxygenase activity"/>
    <property type="evidence" value="ECO:0007669"/>
    <property type="project" value="UniProtKB-KW"/>
</dbReference>
<evidence type="ECO:0000256" key="10">
    <source>
        <dbReference type="SAM" id="SignalP"/>
    </source>
</evidence>
<dbReference type="PRINTS" id="PR00463">
    <property type="entry name" value="EP450I"/>
</dbReference>
<comment type="cofactor">
    <cofactor evidence="1">
        <name>heme</name>
        <dbReference type="ChEBI" id="CHEBI:30413"/>
    </cofactor>
</comment>
<dbReference type="OrthoDB" id="2789670at2759"/>
<feature type="signal peptide" evidence="10">
    <location>
        <begin position="1"/>
        <end position="17"/>
    </location>
</feature>
<dbReference type="Gene3D" id="1.10.630.10">
    <property type="entry name" value="Cytochrome P450"/>
    <property type="match status" value="1"/>
</dbReference>
<dbReference type="PANTHER" id="PTHR46300">
    <property type="entry name" value="P450, PUTATIVE (EUROFUNG)-RELATED-RELATED"/>
    <property type="match status" value="1"/>
</dbReference>
<evidence type="ECO:0000256" key="5">
    <source>
        <dbReference type="ARBA" id="ARBA00022723"/>
    </source>
</evidence>
<comment type="caution">
    <text evidence="11">The sequence shown here is derived from an EMBL/GenBank/DDBJ whole genome shotgun (WGS) entry which is preliminary data.</text>
</comment>
<dbReference type="SUPFAM" id="SSF48264">
    <property type="entry name" value="Cytochrome P450"/>
    <property type="match status" value="1"/>
</dbReference>
<keyword evidence="5" id="KW-0479">Metal-binding</keyword>
<dbReference type="AlphaFoldDB" id="A0A8H6Z5G5"/>
<accession>A0A8H6Z5G5</accession>
<dbReference type="InterPro" id="IPR002401">
    <property type="entry name" value="Cyt_P450_E_grp-I"/>
</dbReference>
<feature type="region of interest" description="Disordered" evidence="9">
    <location>
        <begin position="687"/>
        <end position="707"/>
    </location>
</feature>
<keyword evidence="7" id="KW-0408">Iron</keyword>
<evidence type="ECO:0000256" key="2">
    <source>
        <dbReference type="ARBA" id="ARBA00005179"/>
    </source>
</evidence>
<organism evidence="11 12">
    <name type="scientific">Mycena sanguinolenta</name>
    <dbReference type="NCBI Taxonomy" id="230812"/>
    <lineage>
        <taxon>Eukaryota</taxon>
        <taxon>Fungi</taxon>
        <taxon>Dikarya</taxon>
        <taxon>Basidiomycota</taxon>
        <taxon>Agaricomycotina</taxon>
        <taxon>Agaricomycetes</taxon>
        <taxon>Agaricomycetidae</taxon>
        <taxon>Agaricales</taxon>
        <taxon>Marasmiineae</taxon>
        <taxon>Mycenaceae</taxon>
        <taxon>Mycena</taxon>
    </lineage>
</organism>
<name>A0A8H6Z5G5_9AGAR</name>
<keyword evidence="8" id="KW-0503">Monooxygenase</keyword>
<evidence type="ECO:0000313" key="11">
    <source>
        <dbReference type="EMBL" id="KAF7371339.1"/>
    </source>
</evidence>
<protein>
    <submittedName>
        <fullName evidence="11">Cytochrome P450</fullName>
    </submittedName>
</protein>
<evidence type="ECO:0000256" key="9">
    <source>
        <dbReference type="SAM" id="MobiDB-lite"/>
    </source>
</evidence>
<dbReference type="EMBL" id="JACAZH010000004">
    <property type="protein sequence ID" value="KAF7371339.1"/>
    <property type="molecule type" value="Genomic_DNA"/>
</dbReference>
<keyword evidence="6" id="KW-0560">Oxidoreductase</keyword>
<evidence type="ECO:0000256" key="7">
    <source>
        <dbReference type="ARBA" id="ARBA00023004"/>
    </source>
</evidence>
<proteinExistence type="inferred from homology"/>
<evidence type="ECO:0000313" key="12">
    <source>
        <dbReference type="Proteomes" id="UP000623467"/>
    </source>
</evidence>
<comment type="pathway">
    <text evidence="2">Secondary metabolite biosynthesis.</text>
</comment>
<dbReference type="GO" id="GO:0020037">
    <property type="term" value="F:heme binding"/>
    <property type="evidence" value="ECO:0007669"/>
    <property type="project" value="InterPro"/>
</dbReference>
<keyword evidence="10" id="KW-0732">Signal</keyword>
<dbReference type="GO" id="GO:0005506">
    <property type="term" value="F:iron ion binding"/>
    <property type="evidence" value="ECO:0007669"/>
    <property type="project" value="InterPro"/>
</dbReference>
<dbReference type="CDD" id="cd11065">
    <property type="entry name" value="CYP64-like"/>
    <property type="match status" value="1"/>
</dbReference>
<evidence type="ECO:0000256" key="4">
    <source>
        <dbReference type="ARBA" id="ARBA00022617"/>
    </source>
</evidence>
<dbReference type="Pfam" id="PF00067">
    <property type="entry name" value="p450"/>
    <property type="match status" value="1"/>
</dbReference>
<keyword evidence="12" id="KW-1185">Reference proteome</keyword>
<dbReference type="PANTHER" id="PTHR46300:SF7">
    <property type="entry name" value="P450, PUTATIVE (EUROFUNG)-RELATED"/>
    <property type="match status" value="1"/>
</dbReference>
<gene>
    <name evidence="11" type="ORF">MSAN_00770000</name>
</gene>
<feature type="chain" id="PRO_5034931913" evidence="10">
    <location>
        <begin position="18"/>
        <end position="752"/>
    </location>
</feature>
<evidence type="ECO:0000256" key="6">
    <source>
        <dbReference type="ARBA" id="ARBA00023002"/>
    </source>
</evidence>
<dbReference type="InterPro" id="IPR050364">
    <property type="entry name" value="Cytochrome_P450_fung"/>
</dbReference>
<dbReference type="Proteomes" id="UP000623467">
    <property type="component" value="Unassembled WGS sequence"/>
</dbReference>
<evidence type="ECO:0000256" key="3">
    <source>
        <dbReference type="ARBA" id="ARBA00010617"/>
    </source>
</evidence>
<sequence length="752" mass="83379">MDSRWTLIMTIAAIAVAYSLRKRRTPPLPPGPRGLPIVGNILDVPTSHPWLSFAKLGEIWGAPLKLQTGILTNIRIGEISSLTVFGQTMIIVNSLEIAEDLLETHGANFSDRPVMPMAGELMGFNNVLPLVQYGDRVKRERKLYHQLFGNSTTIISQFGPLLTSEVYKFLGNLLSKPEDTFSQIERMTGAITLRIAYGYNSDPDSQQDIFLEMFNTSVSNFSRATTPGAFLVDIFPALRYWPEWLPGGEFHTIAKEWSSQLRTTVDTSYEYVKEQMAAGKVEPSFTANLLEEGSHEEYLIKWAAAGIQGGGADTTAAQIKAFFLAVSLYPEVQAAAQEEIDTVVGTDRLPDISDRERLPYVNALCKEILRYHVSIPTGFPHRAREDFIYERGKGATPMLIPKDSLVIPNIWKMTHDPARYANPMVFDPTRFIEKTGKAAELDPTRISFGFGRRLLYRDCKTRLKALAIDTDFDARDYIWRTDRYTESEIAPLAHGPPPIEHHGRARLFVCTDKLCNCWYEGAVATKVGPDQVRRSANLFDSLGVVLTVAVQGASPSSALHLSDSASWRMETNCAMQLTSFGVVAGMPGTLAGTMTATANTIMTPLLLLKAIFSPDAHFRVPSAWKHSPHFEYCTQRHRHGHAHRAPHLTLSLIAPGGKADAQILLDLLVSRVCRRLIVRTIADATDDDAGASDTTNNGTDEPTTAPMIPLPILRMRPRTTLQTILPIPRIPRTLLRRALSRLSGAASMVELT</sequence>
<keyword evidence="4" id="KW-0349">Heme</keyword>
<dbReference type="InterPro" id="IPR001128">
    <property type="entry name" value="Cyt_P450"/>
</dbReference>
<reference evidence="11" key="1">
    <citation type="submission" date="2020-05" db="EMBL/GenBank/DDBJ databases">
        <title>Mycena genomes resolve the evolution of fungal bioluminescence.</title>
        <authorList>
            <person name="Tsai I.J."/>
        </authorList>
    </citation>
    <scope>NUCLEOTIDE SEQUENCE</scope>
    <source>
        <strain evidence="11">160909Yilan</strain>
    </source>
</reference>
<dbReference type="GO" id="GO:0016705">
    <property type="term" value="F:oxidoreductase activity, acting on paired donors, with incorporation or reduction of molecular oxygen"/>
    <property type="evidence" value="ECO:0007669"/>
    <property type="project" value="InterPro"/>
</dbReference>
<evidence type="ECO:0000256" key="1">
    <source>
        <dbReference type="ARBA" id="ARBA00001971"/>
    </source>
</evidence>
<dbReference type="InterPro" id="IPR036396">
    <property type="entry name" value="Cyt_P450_sf"/>
</dbReference>
<evidence type="ECO:0000256" key="8">
    <source>
        <dbReference type="ARBA" id="ARBA00023033"/>
    </source>
</evidence>
<comment type="similarity">
    <text evidence="3">Belongs to the cytochrome P450 family.</text>
</comment>